<dbReference type="Pfam" id="PF13728">
    <property type="entry name" value="TraF"/>
    <property type="match status" value="1"/>
</dbReference>
<name>I3W015_ECOLX</name>
<keyword evidence="1" id="KW-0812">Transmembrane</keyword>
<dbReference type="NCBIfam" id="TIGR02739">
    <property type="entry name" value="TraF"/>
    <property type="match status" value="1"/>
</dbReference>
<dbReference type="InterPro" id="IPR014110">
    <property type="entry name" value="TraF"/>
</dbReference>
<keyword evidence="2" id="KW-0614">Plasmid</keyword>
<dbReference type="AlphaFoldDB" id="I3W015"/>
<proteinExistence type="predicted"/>
<dbReference type="InterPro" id="IPR039555">
    <property type="entry name" value="TraF/TrbB"/>
</dbReference>
<dbReference type="NCBIfam" id="NF010271">
    <property type="entry name" value="PRK13718.1"/>
    <property type="match status" value="1"/>
</dbReference>
<dbReference type="EMBL" id="JQ418522">
    <property type="protein sequence ID" value="AFK88942.1"/>
    <property type="molecule type" value="Genomic_DNA"/>
</dbReference>
<keyword evidence="1" id="KW-0472">Membrane</keyword>
<geneLocation type="plasmid" evidence="2">
    <name>p417H-90</name>
</geneLocation>
<reference evidence="2" key="1">
    <citation type="submission" date="2012-01" db="EMBL/GenBank/DDBJ databases">
        <authorList>
            <person name="Summers A.O."/>
            <person name="Wireman J."/>
        </authorList>
    </citation>
    <scope>NUCLEOTIDE SEQUENCE</scope>
    <source>
        <strain evidence="2">417H</strain>
        <plasmid evidence="2">p417H-90</plasmid>
    </source>
</reference>
<feature type="transmembrane region" description="Helical" evidence="1">
    <location>
        <begin position="89"/>
        <end position="111"/>
    </location>
</feature>
<dbReference type="Pfam" id="PF11100">
    <property type="entry name" value="TrbE"/>
    <property type="match status" value="1"/>
</dbReference>
<keyword evidence="1" id="KW-1133">Transmembrane helix</keyword>
<protein>
    <submittedName>
        <fullName evidence="2">IncF plasmid conjugative transfer pilus assembly protein TraF</fullName>
    </submittedName>
</protein>
<evidence type="ECO:0000313" key="2">
    <source>
        <dbReference type="EMBL" id="AFK88942.1"/>
    </source>
</evidence>
<feature type="transmembrane region" description="Helical" evidence="1">
    <location>
        <begin position="12"/>
        <end position="33"/>
    </location>
</feature>
<dbReference type="NCBIfam" id="NF010257">
    <property type="entry name" value="PRK13703.1"/>
    <property type="match status" value="1"/>
</dbReference>
<accession>I3W015</accession>
<sequence>MMKVIFTSNRFIDFLIRLLITAIVISPVIIWSWDTVKETTADGMLAAAFVILYSGVLLFILYSCFSALTDLQKPDERKMMKGMKMNKALLPLLLCCFIFPASGKDAGWQWYNEKMKQPEPENKPAPVIPRQEPDIMQKLAALQTATKRALYEAILYPGVDNFVKYFRLQNYWTQQAGLFTMSAKKAMLAHPELDYNLQYSHYNGTVRNQLAADQAQQRQAIAKLAEHYGIMFFYRGQDPIDGQLAQVINGFRDTYGLSVIPVSVDGVINPLLPDSRTDQGQAQRLGVKYFPAMMLVDPKQGSVRPLSYGFISQDDLAKQFLNVSEDFKPNF</sequence>
<organism evidence="2">
    <name type="scientific">Escherichia coli</name>
    <dbReference type="NCBI Taxonomy" id="562"/>
    <lineage>
        <taxon>Bacteria</taxon>
        <taxon>Pseudomonadati</taxon>
        <taxon>Pseudomonadota</taxon>
        <taxon>Gammaproteobacteria</taxon>
        <taxon>Enterobacterales</taxon>
        <taxon>Enterobacteriaceae</taxon>
        <taxon>Escherichia</taxon>
    </lineage>
</organism>
<dbReference type="InterPro" id="IPR020150">
    <property type="entry name" value="T4SS_TrbE"/>
</dbReference>
<feature type="transmembrane region" description="Helical" evidence="1">
    <location>
        <begin position="45"/>
        <end position="68"/>
    </location>
</feature>
<evidence type="ECO:0000256" key="1">
    <source>
        <dbReference type="SAM" id="Phobius"/>
    </source>
</evidence>